<feature type="transmembrane region" description="Helical" evidence="5">
    <location>
        <begin position="21"/>
        <end position="40"/>
    </location>
</feature>
<dbReference type="Proteomes" id="UP000053352">
    <property type="component" value="Unassembled WGS sequence"/>
</dbReference>
<dbReference type="InterPro" id="IPR052185">
    <property type="entry name" value="IPC_Synthase-Related"/>
</dbReference>
<evidence type="ECO:0000256" key="3">
    <source>
        <dbReference type="ARBA" id="ARBA00022989"/>
    </source>
</evidence>
<dbReference type="OrthoDB" id="15517at2157"/>
<feature type="domain" description="Inositolphosphotransferase Aur1/Ipt1" evidence="6">
    <location>
        <begin position="64"/>
        <end position="234"/>
    </location>
</feature>
<dbReference type="Gene3D" id="1.20.144.10">
    <property type="entry name" value="Phosphatidic acid phosphatase type 2/haloperoxidase"/>
    <property type="match status" value="1"/>
</dbReference>
<dbReference type="RefSeq" id="WP_058370698.1">
    <property type="nucleotide sequence ID" value="NZ_LNTB01000001.1"/>
</dbReference>
<evidence type="ECO:0000313" key="7">
    <source>
        <dbReference type="EMBL" id="KSW12018.1"/>
    </source>
</evidence>
<reference evidence="7 8" key="1">
    <citation type="submission" date="2015-11" db="EMBL/GenBank/DDBJ databases">
        <title>Genome sequence of Pyrodictium occultum PL-19, a marine hyperthermophilic archaeon isolated from Volcano, Italy.</title>
        <authorList>
            <person name="Utturkar S."/>
            <person name="Huber H."/>
            <person name="Leptihn S."/>
            <person name="Brown S."/>
            <person name="Stetter K.O."/>
            <person name="Podar M."/>
        </authorList>
    </citation>
    <scope>NUCLEOTIDE SEQUENCE [LARGE SCALE GENOMIC DNA]</scope>
    <source>
        <strain evidence="7 8">PL-19</strain>
    </source>
</reference>
<dbReference type="AlphaFoldDB" id="A0A0V8RVM3"/>
<keyword evidence="4 5" id="KW-0472">Membrane</keyword>
<evidence type="ECO:0000256" key="1">
    <source>
        <dbReference type="ARBA" id="ARBA00004141"/>
    </source>
</evidence>
<feature type="transmembrane region" description="Helical" evidence="5">
    <location>
        <begin position="174"/>
        <end position="193"/>
    </location>
</feature>
<dbReference type="PANTHER" id="PTHR31310:SF7">
    <property type="entry name" value="PA-PHOSPHATASE RELATED-FAMILY PROTEIN DDB_G0268928"/>
    <property type="match status" value="1"/>
</dbReference>
<comment type="subcellular location">
    <subcellularLocation>
        <location evidence="1">Membrane</location>
        <topology evidence="1">Multi-pass membrane protein</topology>
    </subcellularLocation>
</comment>
<feature type="transmembrane region" description="Helical" evidence="5">
    <location>
        <begin position="91"/>
        <end position="109"/>
    </location>
</feature>
<evidence type="ECO:0000256" key="4">
    <source>
        <dbReference type="ARBA" id="ARBA00023136"/>
    </source>
</evidence>
<keyword evidence="2 5" id="KW-0812">Transmembrane</keyword>
<keyword evidence="8" id="KW-1185">Reference proteome</keyword>
<dbReference type="InterPro" id="IPR036938">
    <property type="entry name" value="PAP2/HPO_sf"/>
</dbReference>
<sequence>MAGYGGRAGVLQAGGGGRGRVLLSRVLTGAIPFIVVYIGYESARDIALRLHGAAAFIPTASIDAERRLFGETLAAFFAAHRSLALDVAANLVYALHPLYFLVFSFYMLFRRPRLFRGLLLSFLAASSVATLVFALYPTAPPWVALPGVNRPPNSLLKLQEAILGMGTPVDPNPFAAMPSMHVCVATLFAYYLWRLTGRRLPGAAWVLVMALATFYTANHYLLDAVAGILLGLASGHLGWLLQADRHAEGAPG</sequence>
<feature type="transmembrane region" description="Helical" evidence="5">
    <location>
        <begin position="200"/>
        <end position="218"/>
    </location>
</feature>
<feature type="transmembrane region" description="Helical" evidence="5">
    <location>
        <begin position="118"/>
        <end position="136"/>
    </location>
</feature>
<comment type="caution">
    <text evidence="7">The sequence shown here is derived from an EMBL/GenBank/DDBJ whole genome shotgun (WGS) entry which is preliminary data.</text>
</comment>
<evidence type="ECO:0000313" key="8">
    <source>
        <dbReference type="Proteomes" id="UP000053352"/>
    </source>
</evidence>
<evidence type="ECO:0000256" key="2">
    <source>
        <dbReference type="ARBA" id="ARBA00022692"/>
    </source>
</evidence>
<accession>A0A0V8RVM3</accession>
<dbReference type="SUPFAM" id="SSF48317">
    <property type="entry name" value="Acid phosphatase/Vanadium-dependent haloperoxidase"/>
    <property type="match status" value="1"/>
</dbReference>
<dbReference type="CDD" id="cd03386">
    <property type="entry name" value="PAP2_Aur1_like"/>
    <property type="match status" value="1"/>
</dbReference>
<dbReference type="STRING" id="2309.CF15_04350"/>
<protein>
    <recommendedName>
        <fullName evidence="6">Inositolphosphotransferase Aur1/Ipt1 domain-containing protein</fullName>
    </recommendedName>
</protein>
<gene>
    <name evidence="7" type="ORF">CF15_04350</name>
</gene>
<organism evidence="7 8">
    <name type="scientific">Pyrodictium occultum</name>
    <dbReference type="NCBI Taxonomy" id="2309"/>
    <lineage>
        <taxon>Archaea</taxon>
        <taxon>Thermoproteota</taxon>
        <taxon>Thermoprotei</taxon>
        <taxon>Desulfurococcales</taxon>
        <taxon>Pyrodictiaceae</taxon>
        <taxon>Pyrodictium</taxon>
    </lineage>
</organism>
<name>A0A0V8RVM3_PYROC</name>
<dbReference type="InterPro" id="IPR026841">
    <property type="entry name" value="Aur1/Ipt1"/>
</dbReference>
<evidence type="ECO:0000259" key="6">
    <source>
        <dbReference type="Pfam" id="PF14378"/>
    </source>
</evidence>
<dbReference type="PANTHER" id="PTHR31310">
    <property type="match status" value="1"/>
</dbReference>
<proteinExistence type="predicted"/>
<dbReference type="EMBL" id="LNTB01000001">
    <property type="protein sequence ID" value="KSW12018.1"/>
    <property type="molecule type" value="Genomic_DNA"/>
</dbReference>
<dbReference type="GO" id="GO:0016020">
    <property type="term" value="C:membrane"/>
    <property type="evidence" value="ECO:0007669"/>
    <property type="project" value="UniProtKB-SubCell"/>
</dbReference>
<dbReference type="Pfam" id="PF14378">
    <property type="entry name" value="PAP2_3"/>
    <property type="match status" value="1"/>
</dbReference>
<keyword evidence="3 5" id="KW-1133">Transmembrane helix</keyword>
<evidence type="ECO:0000256" key="5">
    <source>
        <dbReference type="SAM" id="Phobius"/>
    </source>
</evidence>